<sequence>MSGLFGSNFRDVNSYKKKKKQLLLGHQKKKDEELEVYLQYEVASFPLSLFVALGMRITKKSATYALFLQLLQEPNFGKVVHIMDEGYILHRYYIESVVVIFDYYPENTSTKSAESLRRSRVNQSSDSNFDETIECASQEKFLSNEKKKKKHDLSKCRV</sequence>
<name>A0ABQ9I1G3_9NEOP</name>
<evidence type="ECO:0000313" key="1">
    <source>
        <dbReference type="EMBL" id="KAJ8890332.1"/>
    </source>
</evidence>
<dbReference type="EMBL" id="JARBHB010000003">
    <property type="protein sequence ID" value="KAJ8890332.1"/>
    <property type="molecule type" value="Genomic_DNA"/>
</dbReference>
<proteinExistence type="predicted"/>
<comment type="caution">
    <text evidence="1">The sequence shown here is derived from an EMBL/GenBank/DDBJ whole genome shotgun (WGS) entry which is preliminary data.</text>
</comment>
<keyword evidence="2" id="KW-1185">Reference proteome</keyword>
<protein>
    <submittedName>
        <fullName evidence="1">Uncharacterized protein</fullName>
    </submittedName>
</protein>
<organism evidence="1 2">
    <name type="scientific">Dryococelus australis</name>
    <dbReference type="NCBI Taxonomy" id="614101"/>
    <lineage>
        <taxon>Eukaryota</taxon>
        <taxon>Metazoa</taxon>
        <taxon>Ecdysozoa</taxon>
        <taxon>Arthropoda</taxon>
        <taxon>Hexapoda</taxon>
        <taxon>Insecta</taxon>
        <taxon>Pterygota</taxon>
        <taxon>Neoptera</taxon>
        <taxon>Polyneoptera</taxon>
        <taxon>Phasmatodea</taxon>
        <taxon>Verophasmatodea</taxon>
        <taxon>Anareolatae</taxon>
        <taxon>Phasmatidae</taxon>
        <taxon>Eurycanthinae</taxon>
        <taxon>Dryococelus</taxon>
    </lineage>
</organism>
<reference evidence="1 2" key="1">
    <citation type="submission" date="2023-02" db="EMBL/GenBank/DDBJ databases">
        <title>LHISI_Scaffold_Assembly.</title>
        <authorList>
            <person name="Stuart O.P."/>
            <person name="Cleave R."/>
            <person name="Magrath M.J.L."/>
            <person name="Mikheyev A.S."/>
        </authorList>
    </citation>
    <scope>NUCLEOTIDE SEQUENCE [LARGE SCALE GENOMIC DNA]</scope>
    <source>
        <strain evidence="1">Daus_M_001</strain>
        <tissue evidence="1">Leg muscle</tissue>
    </source>
</reference>
<evidence type="ECO:0000313" key="2">
    <source>
        <dbReference type="Proteomes" id="UP001159363"/>
    </source>
</evidence>
<accession>A0ABQ9I1G3</accession>
<dbReference type="Proteomes" id="UP001159363">
    <property type="component" value="Chromosome 3"/>
</dbReference>
<gene>
    <name evidence="1" type="ORF">PR048_009840</name>
</gene>